<evidence type="ECO:0000256" key="2">
    <source>
        <dbReference type="ARBA" id="ARBA00023002"/>
    </source>
</evidence>
<dbReference type="PANTHER" id="PTHR10204:SF34">
    <property type="entry name" value="NAD(P)H DEHYDROGENASE [QUINONE] 1 ISOFORM 1"/>
    <property type="match status" value="1"/>
</dbReference>
<dbReference type="Pfam" id="PF02525">
    <property type="entry name" value="Flavodoxin_2"/>
    <property type="match status" value="1"/>
</dbReference>
<keyword evidence="2" id="KW-0560">Oxidoreductase</keyword>
<evidence type="ECO:0000313" key="5">
    <source>
        <dbReference type="Proteomes" id="UP000244224"/>
    </source>
</evidence>
<gene>
    <name evidence="4" type="ORF">C8N34_101430</name>
</gene>
<dbReference type="RefSeq" id="WP_242013750.1">
    <property type="nucleotide sequence ID" value="NZ_QBKP01000001.1"/>
</dbReference>
<name>A0A2T6BBU8_9RHOB</name>
<dbReference type="InterPro" id="IPR029039">
    <property type="entry name" value="Flavoprotein-like_sf"/>
</dbReference>
<sequence length="204" mass="22625">MMRVLLVSAHPLSDSLTGQLSNKLVQRLEARGAVVERLDLYAADFAPALTAEERRSTYVEPYDASAVAKEIAQLKRAELVVLVFPTWWFGLPAILKGWIDRVWAPGHAYDHASDLGPIKGRLTGLRGLLAVTTLGAPGWVDWLVMRRPVRRVLRWGVLKVCAPKARFGFAALYRAEDVTPARLAVFEARAIRALDRLMDQAAAI</sequence>
<keyword evidence="5" id="KW-1185">Reference proteome</keyword>
<dbReference type="InterPro" id="IPR051545">
    <property type="entry name" value="NAD(P)H_dehydrogenase_qn"/>
</dbReference>
<evidence type="ECO:0000256" key="1">
    <source>
        <dbReference type="ARBA" id="ARBA00006252"/>
    </source>
</evidence>
<organism evidence="4 5">
    <name type="scientific">Gemmobacter caeni</name>
    <dbReference type="NCBI Taxonomy" id="589035"/>
    <lineage>
        <taxon>Bacteria</taxon>
        <taxon>Pseudomonadati</taxon>
        <taxon>Pseudomonadota</taxon>
        <taxon>Alphaproteobacteria</taxon>
        <taxon>Rhodobacterales</taxon>
        <taxon>Paracoccaceae</taxon>
        <taxon>Gemmobacter</taxon>
    </lineage>
</organism>
<dbReference type="GO" id="GO:0003955">
    <property type="term" value="F:NAD(P)H dehydrogenase (quinone) activity"/>
    <property type="evidence" value="ECO:0007669"/>
    <property type="project" value="TreeGrafter"/>
</dbReference>
<dbReference type="SUPFAM" id="SSF52218">
    <property type="entry name" value="Flavoproteins"/>
    <property type="match status" value="1"/>
</dbReference>
<protein>
    <submittedName>
        <fullName evidence="4">Putative NADPH-quinone reductase</fullName>
    </submittedName>
</protein>
<evidence type="ECO:0000259" key="3">
    <source>
        <dbReference type="Pfam" id="PF02525"/>
    </source>
</evidence>
<comment type="similarity">
    <text evidence="1">Belongs to the NAD(P)H dehydrogenase (quinone) family.</text>
</comment>
<reference evidence="4 5" key="1">
    <citation type="submission" date="2018-04" db="EMBL/GenBank/DDBJ databases">
        <title>Genomic Encyclopedia of Archaeal and Bacterial Type Strains, Phase II (KMG-II): from individual species to whole genera.</title>
        <authorList>
            <person name="Goeker M."/>
        </authorList>
    </citation>
    <scope>NUCLEOTIDE SEQUENCE [LARGE SCALE GENOMIC DNA]</scope>
    <source>
        <strain evidence="4 5">DSM 21823</strain>
    </source>
</reference>
<evidence type="ECO:0000313" key="4">
    <source>
        <dbReference type="EMBL" id="PTX53512.1"/>
    </source>
</evidence>
<dbReference type="EMBL" id="QBKP01000001">
    <property type="protein sequence ID" value="PTX53512.1"/>
    <property type="molecule type" value="Genomic_DNA"/>
</dbReference>
<proteinExistence type="inferred from homology"/>
<dbReference type="Proteomes" id="UP000244224">
    <property type="component" value="Unassembled WGS sequence"/>
</dbReference>
<dbReference type="GO" id="GO:0005829">
    <property type="term" value="C:cytosol"/>
    <property type="evidence" value="ECO:0007669"/>
    <property type="project" value="TreeGrafter"/>
</dbReference>
<feature type="domain" description="Flavodoxin-like fold" evidence="3">
    <location>
        <begin position="2"/>
        <end position="137"/>
    </location>
</feature>
<comment type="caution">
    <text evidence="4">The sequence shown here is derived from an EMBL/GenBank/DDBJ whole genome shotgun (WGS) entry which is preliminary data.</text>
</comment>
<dbReference type="AlphaFoldDB" id="A0A2T6BBU8"/>
<dbReference type="Gene3D" id="3.40.50.360">
    <property type="match status" value="1"/>
</dbReference>
<dbReference type="PANTHER" id="PTHR10204">
    <property type="entry name" value="NAD P H OXIDOREDUCTASE-RELATED"/>
    <property type="match status" value="1"/>
</dbReference>
<accession>A0A2T6BBU8</accession>
<dbReference type="InterPro" id="IPR003680">
    <property type="entry name" value="Flavodoxin_fold"/>
</dbReference>